<feature type="region of interest" description="Disordered" evidence="1">
    <location>
        <begin position="122"/>
        <end position="155"/>
    </location>
</feature>
<dbReference type="EMBL" id="BGPR01040640">
    <property type="protein sequence ID" value="GBO16804.1"/>
    <property type="molecule type" value="Genomic_DNA"/>
</dbReference>
<proteinExistence type="predicted"/>
<evidence type="ECO:0000313" key="3">
    <source>
        <dbReference type="EMBL" id="GBO16804.1"/>
    </source>
</evidence>
<accession>A0A4Y2UXC8</accession>
<sequence>MKKNRERHPHPDCRLHLCPDACFRLCEEKRALHDTSGRTALLPEFYSLRHPKRLTYIMQAKLTDRWMNRVFPNYTHCTKQPQEGIKPLNITDILGGFLIWGIGIVCSILLIITEIFENKREKRKKRENSSSATSIVPYEGTKKSEEKYRPRYMNY</sequence>
<dbReference type="Proteomes" id="UP000499080">
    <property type="component" value="Unassembled WGS sequence"/>
</dbReference>
<protein>
    <submittedName>
        <fullName evidence="3">Uncharacterized protein</fullName>
    </submittedName>
</protein>
<name>A0A4Y2UXC8_ARAVE</name>
<dbReference type="AlphaFoldDB" id="A0A4Y2UXC8"/>
<evidence type="ECO:0000313" key="4">
    <source>
        <dbReference type="Proteomes" id="UP000499080"/>
    </source>
</evidence>
<evidence type="ECO:0000256" key="1">
    <source>
        <dbReference type="SAM" id="MobiDB-lite"/>
    </source>
</evidence>
<organism evidence="3 4">
    <name type="scientific">Araneus ventricosus</name>
    <name type="common">Orbweaver spider</name>
    <name type="synonym">Epeira ventricosa</name>
    <dbReference type="NCBI Taxonomy" id="182803"/>
    <lineage>
        <taxon>Eukaryota</taxon>
        <taxon>Metazoa</taxon>
        <taxon>Ecdysozoa</taxon>
        <taxon>Arthropoda</taxon>
        <taxon>Chelicerata</taxon>
        <taxon>Arachnida</taxon>
        <taxon>Araneae</taxon>
        <taxon>Araneomorphae</taxon>
        <taxon>Entelegynae</taxon>
        <taxon>Araneoidea</taxon>
        <taxon>Araneidae</taxon>
        <taxon>Araneus</taxon>
    </lineage>
</organism>
<keyword evidence="2" id="KW-0472">Membrane</keyword>
<feature type="compositionally biased region" description="Basic and acidic residues" evidence="1">
    <location>
        <begin position="140"/>
        <end position="149"/>
    </location>
</feature>
<keyword evidence="4" id="KW-1185">Reference proteome</keyword>
<feature type="transmembrane region" description="Helical" evidence="2">
    <location>
        <begin position="97"/>
        <end position="116"/>
    </location>
</feature>
<keyword evidence="2" id="KW-0812">Transmembrane</keyword>
<reference evidence="3 4" key="1">
    <citation type="journal article" date="2019" name="Sci. Rep.">
        <title>Orb-weaving spider Araneus ventricosus genome elucidates the spidroin gene catalogue.</title>
        <authorList>
            <person name="Kono N."/>
            <person name="Nakamura H."/>
            <person name="Ohtoshi R."/>
            <person name="Moran D.A.P."/>
            <person name="Shinohara A."/>
            <person name="Yoshida Y."/>
            <person name="Fujiwara M."/>
            <person name="Mori M."/>
            <person name="Tomita M."/>
            <person name="Arakawa K."/>
        </authorList>
    </citation>
    <scope>NUCLEOTIDE SEQUENCE [LARGE SCALE GENOMIC DNA]</scope>
</reference>
<comment type="caution">
    <text evidence="3">The sequence shown here is derived from an EMBL/GenBank/DDBJ whole genome shotgun (WGS) entry which is preliminary data.</text>
</comment>
<keyword evidence="2" id="KW-1133">Transmembrane helix</keyword>
<evidence type="ECO:0000256" key="2">
    <source>
        <dbReference type="SAM" id="Phobius"/>
    </source>
</evidence>
<gene>
    <name evidence="3" type="ORF">AVEN_39186_1</name>
</gene>